<dbReference type="InterPro" id="IPR001633">
    <property type="entry name" value="EAL_dom"/>
</dbReference>
<sequence>MSRDHCLHFEKTLPEPNLIIDELRIHDTRWITATVAILSIIVFVISGSQIMPAILVTDSIDAEPSGAELSAFLLNIALIIFAWKRSNELVSSFAELDAWQNRAISLAYQDDMTGLCNRRYLTEAFELLQSSRNSLPILILIDLDRFKQVNDLFGHKAGDQVLAFAATMIRQLCPTNSICVRLGGDEFAILLYDKDADMRVAKRLAWQIVTQLKSPIRLENGEFLIGASIGICGSEAGTRELDELLSNADIAMYAAKALGGNCLVEADHAMVATRSERNTLEAEIRNGLAKREFRPYFQPIVDLASGELMGFEVLARWKHPSRGVLEPSAFMRIATICGLFAEISFSVMEYALKVARAWPDHLRIGINVAQDQFEDPLFVQRVRDALASLDFPANRLDLEIPEICLISDHDQSMSKIQRLKKLEIGIVVDDFGTRYASMMNSDSLPFDRIKIGTKLVEAINEDRATGALVQAVATLGKGLSIPISAAGVETSAMHATLERMGCDNAQGLLFGKALAREEVELQLKMGS</sequence>
<accession>A0ABU9IFG7</accession>
<keyword evidence="1" id="KW-0812">Transmembrane</keyword>
<dbReference type="PANTHER" id="PTHR44757">
    <property type="entry name" value="DIGUANYLATE CYCLASE DGCP"/>
    <property type="match status" value="1"/>
</dbReference>
<dbReference type="PANTHER" id="PTHR44757:SF2">
    <property type="entry name" value="BIOFILM ARCHITECTURE MAINTENANCE PROTEIN MBAA"/>
    <property type="match status" value="1"/>
</dbReference>
<dbReference type="NCBIfam" id="TIGR00254">
    <property type="entry name" value="GGDEF"/>
    <property type="match status" value="1"/>
</dbReference>
<feature type="domain" description="GGDEF" evidence="3">
    <location>
        <begin position="134"/>
        <end position="268"/>
    </location>
</feature>
<evidence type="ECO:0000313" key="4">
    <source>
        <dbReference type="EMBL" id="MEL1251147.1"/>
    </source>
</evidence>
<dbReference type="Proteomes" id="UP001497045">
    <property type="component" value="Unassembled WGS sequence"/>
</dbReference>
<reference evidence="4 5" key="1">
    <citation type="submission" date="2024-04" db="EMBL/GenBank/DDBJ databases">
        <title>Aurantiacibacter sp. DGU6 16S ribosomal RNA gene Genome sequencing and assembly.</title>
        <authorList>
            <person name="Park S."/>
        </authorList>
    </citation>
    <scope>NUCLEOTIDE SEQUENCE [LARGE SCALE GENOMIC DNA]</scope>
    <source>
        <strain evidence="4 5">DGU6</strain>
    </source>
</reference>
<dbReference type="InterPro" id="IPR000160">
    <property type="entry name" value="GGDEF_dom"/>
</dbReference>
<dbReference type="Pfam" id="PF00990">
    <property type="entry name" value="GGDEF"/>
    <property type="match status" value="1"/>
</dbReference>
<organism evidence="4 5">
    <name type="scientific">Aurantiacibacter gilvus</name>
    <dbReference type="NCBI Taxonomy" id="3139141"/>
    <lineage>
        <taxon>Bacteria</taxon>
        <taxon>Pseudomonadati</taxon>
        <taxon>Pseudomonadota</taxon>
        <taxon>Alphaproteobacteria</taxon>
        <taxon>Sphingomonadales</taxon>
        <taxon>Erythrobacteraceae</taxon>
        <taxon>Aurantiacibacter</taxon>
    </lineage>
</organism>
<dbReference type="EMBL" id="JBBYHV010000002">
    <property type="protein sequence ID" value="MEL1251147.1"/>
    <property type="molecule type" value="Genomic_DNA"/>
</dbReference>
<name>A0ABU9IFG7_9SPHN</name>
<dbReference type="PROSITE" id="PS50883">
    <property type="entry name" value="EAL"/>
    <property type="match status" value="1"/>
</dbReference>
<dbReference type="InterPro" id="IPR029787">
    <property type="entry name" value="Nucleotide_cyclase"/>
</dbReference>
<dbReference type="SUPFAM" id="SSF55073">
    <property type="entry name" value="Nucleotide cyclase"/>
    <property type="match status" value="1"/>
</dbReference>
<dbReference type="RefSeq" id="WP_341673709.1">
    <property type="nucleotide sequence ID" value="NZ_JBBYHV010000002.1"/>
</dbReference>
<protein>
    <submittedName>
        <fullName evidence="4">EAL domain-containing protein</fullName>
    </submittedName>
</protein>
<dbReference type="SMART" id="SM00052">
    <property type="entry name" value="EAL"/>
    <property type="match status" value="1"/>
</dbReference>
<gene>
    <name evidence="4" type="ORF">AAEO60_10730</name>
</gene>
<dbReference type="CDD" id="cd01949">
    <property type="entry name" value="GGDEF"/>
    <property type="match status" value="1"/>
</dbReference>
<dbReference type="PROSITE" id="PS50887">
    <property type="entry name" value="GGDEF"/>
    <property type="match status" value="1"/>
</dbReference>
<keyword evidence="1" id="KW-1133">Transmembrane helix</keyword>
<evidence type="ECO:0000259" key="3">
    <source>
        <dbReference type="PROSITE" id="PS50887"/>
    </source>
</evidence>
<dbReference type="InterPro" id="IPR043128">
    <property type="entry name" value="Rev_trsase/Diguanyl_cyclase"/>
</dbReference>
<comment type="caution">
    <text evidence="4">The sequence shown here is derived from an EMBL/GenBank/DDBJ whole genome shotgun (WGS) entry which is preliminary data.</text>
</comment>
<dbReference type="Gene3D" id="3.20.20.450">
    <property type="entry name" value="EAL domain"/>
    <property type="match status" value="1"/>
</dbReference>
<dbReference type="CDD" id="cd01948">
    <property type="entry name" value="EAL"/>
    <property type="match status" value="1"/>
</dbReference>
<dbReference type="Gene3D" id="3.30.70.270">
    <property type="match status" value="1"/>
</dbReference>
<dbReference type="SMART" id="SM00267">
    <property type="entry name" value="GGDEF"/>
    <property type="match status" value="1"/>
</dbReference>
<feature type="domain" description="EAL" evidence="2">
    <location>
        <begin position="277"/>
        <end position="527"/>
    </location>
</feature>
<keyword evidence="5" id="KW-1185">Reference proteome</keyword>
<feature type="transmembrane region" description="Helical" evidence="1">
    <location>
        <begin position="30"/>
        <end position="54"/>
    </location>
</feature>
<evidence type="ECO:0000256" key="1">
    <source>
        <dbReference type="SAM" id="Phobius"/>
    </source>
</evidence>
<evidence type="ECO:0000313" key="5">
    <source>
        <dbReference type="Proteomes" id="UP001497045"/>
    </source>
</evidence>
<evidence type="ECO:0000259" key="2">
    <source>
        <dbReference type="PROSITE" id="PS50883"/>
    </source>
</evidence>
<proteinExistence type="predicted"/>
<dbReference type="InterPro" id="IPR052155">
    <property type="entry name" value="Biofilm_reg_signaling"/>
</dbReference>
<dbReference type="InterPro" id="IPR035919">
    <property type="entry name" value="EAL_sf"/>
</dbReference>
<dbReference type="Pfam" id="PF00563">
    <property type="entry name" value="EAL"/>
    <property type="match status" value="1"/>
</dbReference>
<dbReference type="SUPFAM" id="SSF141868">
    <property type="entry name" value="EAL domain-like"/>
    <property type="match status" value="1"/>
</dbReference>
<keyword evidence="1" id="KW-0472">Membrane</keyword>